<feature type="domain" description="Mucolipin extracytosolic" evidence="15">
    <location>
        <begin position="96"/>
        <end position="291"/>
    </location>
</feature>
<protein>
    <submittedName>
        <fullName evidence="16">MCOLN3</fullName>
    </submittedName>
</protein>
<evidence type="ECO:0000259" key="14">
    <source>
        <dbReference type="Pfam" id="PF08016"/>
    </source>
</evidence>
<feature type="transmembrane region" description="Helical" evidence="13">
    <location>
        <begin position="438"/>
        <end position="460"/>
    </location>
</feature>
<comment type="subcellular location">
    <subcellularLocation>
        <location evidence="2">Cell membrane</location>
        <topology evidence="2">Multi-pass membrane protein</topology>
    </subcellularLocation>
    <subcellularLocation>
        <location evidence="1">Endosome membrane</location>
        <topology evidence="1">Multi-pass membrane protein</topology>
    </subcellularLocation>
</comment>
<evidence type="ECO:0000256" key="13">
    <source>
        <dbReference type="SAM" id="Phobius"/>
    </source>
</evidence>
<evidence type="ECO:0000256" key="12">
    <source>
        <dbReference type="ARBA" id="ARBA00036634"/>
    </source>
</evidence>
<dbReference type="AlphaFoldDB" id="A0A812CWX8"/>
<dbReference type="Pfam" id="PF21381">
    <property type="entry name" value="MCLN_ECD"/>
    <property type="match status" value="1"/>
</dbReference>
<keyword evidence="4" id="KW-1003">Cell membrane</keyword>
<evidence type="ECO:0000256" key="9">
    <source>
        <dbReference type="ARBA" id="ARBA00023136"/>
    </source>
</evidence>
<evidence type="ECO:0000313" key="16">
    <source>
        <dbReference type="EMBL" id="CAE1281955.1"/>
    </source>
</evidence>
<keyword evidence="6" id="KW-0967">Endosome</keyword>
<comment type="caution">
    <text evidence="16">The sequence shown here is derived from an EMBL/GenBank/DDBJ whole genome shotgun (WGS) entry which is preliminary data.</text>
</comment>
<keyword evidence="17" id="KW-1185">Reference proteome</keyword>
<evidence type="ECO:0000256" key="6">
    <source>
        <dbReference type="ARBA" id="ARBA00022753"/>
    </source>
</evidence>
<name>A0A812CWX8_ACAPH</name>
<evidence type="ECO:0000256" key="4">
    <source>
        <dbReference type="ARBA" id="ARBA00022475"/>
    </source>
</evidence>
<feature type="transmembrane region" description="Helical" evidence="13">
    <location>
        <begin position="506"/>
        <end position="528"/>
    </location>
</feature>
<feature type="transmembrane region" description="Helical" evidence="13">
    <location>
        <begin position="309"/>
        <end position="330"/>
    </location>
</feature>
<evidence type="ECO:0000259" key="15">
    <source>
        <dbReference type="Pfam" id="PF21381"/>
    </source>
</evidence>
<feature type="domain" description="Polycystin cation channel PKD1/PKD2" evidence="14">
    <location>
        <begin position="398"/>
        <end position="534"/>
    </location>
</feature>
<dbReference type="EMBL" id="CAHIKZ030002148">
    <property type="protein sequence ID" value="CAE1281955.1"/>
    <property type="molecule type" value="Genomic_DNA"/>
</dbReference>
<reference evidence="16" key="1">
    <citation type="submission" date="2021-01" db="EMBL/GenBank/DDBJ databases">
        <authorList>
            <person name="Li R."/>
            <person name="Bekaert M."/>
        </authorList>
    </citation>
    <scope>NUCLEOTIDE SEQUENCE</scope>
    <source>
        <strain evidence="16">Farmed</strain>
    </source>
</reference>
<keyword evidence="3" id="KW-0813">Transport</keyword>
<dbReference type="GO" id="GO:0010008">
    <property type="term" value="C:endosome membrane"/>
    <property type="evidence" value="ECO:0007669"/>
    <property type="project" value="UniProtKB-SubCell"/>
</dbReference>
<dbReference type="PANTHER" id="PTHR12127:SF7">
    <property type="entry name" value="SD02261P"/>
    <property type="match status" value="1"/>
</dbReference>
<dbReference type="FunFam" id="1.10.287.70:FF:000033">
    <property type="entry name" value="Mucolipin 1"/>
    <property type="match status" value="1"/>
</dbReference>
<dbReference type="GO" id="GO:0005765">
    <property type="term" value="C:lysosomal membrane"/>
    <property type="evidence" value="ECO:0007669"/>
    <property type="project" value="TreeGrafter"/>
</dbReference>
<dbReference type="Pfam" id="PF08016">
    <property type="entry name" value="PKD_channel"/>
    <property type="match status" value="1"/>
</dbReference>
<dbReference type="PANTHER" id="PTHR12127">
    <property type="entry name" value="MUCOLIPIN"/>
    <property type="match status" value="1"/>
</dbReference>
<proteinExistence type="predicted"/>
<dbReference type="InterPro" id="IPR049134">
    <property type="entry name" value="MCLN_ECD"/>
</dbReference>
<dbReference type="GO" id="GO:0072345">
    <property type="term" value="F:NAADP-sensitive calcium-release channel activity"/>
    <property type="evidence" value="ECO:0007669"/>
    <property type="project" value="TreeGrafter"/>
</dbReference>
<evidence type="ECO:0000256" key="11">
    <source>
        <dbReference type="ARBA" id="ARBA00023303"/>
    </source>
</evidence>
<evidence type="ECO:0000256" key="8">
    <source>
        <dbReference type="ARBA" id="ARBA00023065"/>
    </source>
</evidence>
<gene>
    <name evidence="16" type="ORF">SPHA_43150</name>
</gene>
<accession>A0A812CWX8</accession>
<dbReference type="GO" id="GO:0005886">
    <property type="term" value="C:plasma membrane"/>
    <property type="evidence" value="ECO:0007669"/>
    <property type="project" value="UniProtKB-SubCell"/>
</dbReference>
<comment type="catalytic activity">
    <reaction evidence="12">
        <text>Ca(2+)(in) = Ca(2+)(out)</text>
        <dbReference type="Rhea" id="RHEA:29671"/>
        <dbReference type="ChEBI" id="CHEBI:29108"/>
    </reaction>
</comment>
<evidence type="ECO:0000256" key="5">
    <source>
        <dbReference type="ARBA" id="ARBA00022692"/>
    </source>
</evidence>
<evidence type="ECO:0000256" key="1">
    <source>
        <dbReference type="ARBA" id="ARBA00004337"/>
    </source>
</evidence>
<dbReference type="Gene3D" id="1.10.287.70">
    <property type="match status" value="1"/>
</dbReference>
<keyword evidence="8" id="KW-0406">Ion transport</keyword>
<keyword evidence="11" id="KW-0407">Ion channel</keyword>
<evidence type="ECO:0000256" key="10">
    <source>
        <dbReference type="ARBA" id="ARBA00023157"/>
    </source>
</evidence>
<dbReference type="InterPro" id="IPR013122">
    <property type="entry name" value="PKD1_2_channel"/>
</dbReference>
<organism evidence="16 17">
    <name type="scientific">Acanthosepion pharaonis</name>
    <name type="common">Pharaoh cuttlefish</name>
    <name type="synonym">Sepia pharaonis</name>
    <dbReference type="NCBI Taxonomy" id="158019"/>
    <lineage>
        <taxon>Eukaryota</taxon>
        <taxon>Metazoa</taxon>
        <taxon>Spiralia</taxon>
        <taxon>Lophotrochozoa</taxon>
        <taxon>Mollusca</taxon>
        <taxon>Cephalopoda</taxon>
        <taxon>Coleoidea</taxon>
        <taxon>Decapodiformes</taxon>
        <taxon>Sepiida</taxon>
        <taxon>Sepiina</taxon>
        <taxon>Sepiidae</taxon>
        <taxon>Acanthosepion</taxon>
    </lineage>
</organism>
<dbReference type="InterPro" id="IPR039031">
    <property type="entry name" value="Mucolipin"/>
</dbReference>
<keyword evidence="5 13" id="KW-0812">Transmembrane</keyword>
<feature type="transmembrane region" description="Helical" evidence="13">
    <location>
        <begin position="398"/>
        <end position="418"/>
    </location>
</feature>
<keyword evidence="7 13" id="KW-1133">Transmembrane helix</keyword>
<keyword evidence="9 13" id="KW-0472">Membrane</keyword>
<sequence length="596" mass="69714">MEPAAMVGTINHGDISDDESIKNHVRQHPTLKRMPSYYTPDMEDRMRRRLKFFFMDPIEKLKAKKRTPWKLLIQIVKIILVTVQLYIFGVERGSFVDYVERNTIALKHLFLKDWNAAYETLPYPPASGVYALYEVKDLYAHINFAADQYSKMDTISVGGYHYWHQNETEVPTIQMCKLNYITGEVLPNGSFVYDSKVTESCFPILKVSLENGTQVFDIKQYLAEKKASLDFDRLLQINLKFKVHTVRLDLETPHRCPLCFLMNVNITFNNNNRDGQMLVLLNPNISERPCRGKVLFNGGEKKKKTWMTIFDSIVIFISSMSFILCLRSIWRAHNLRKETADFFKNQFRRKLLWCDEMEFLNMWFILIVINDFITIIGSSLKIQLETRHLQSTSENYDFCAIMLGTGNLLGWLGVLRYVGFFKNYNILILTLKRAFPNVIRFMICAVLMYFGFVFCGWVILGPYHIKFRKLSTTSECLFSLINGDDMYVTFSALQTRNTFIWMYSRVYLYSFIGLFIYVVLSLFIAVIMDSYETIKHYYEHGFPKSDLFAFIEECTDPPNSAIYRQELPGWDCSTVFCFCCQRNNPDNPDETTRLIG</sequence>
<dbReference type="CDD" id="cd21050">
    <property type="entry name" value="ELD_TRPML"/>
    <property type="match status" value="1"/>
</dbReference>
<dbReference type="Proteomes" id="UP000597762">
    <property type="component" value="Unassembled WGS sequence"/>
</dbReference>
<dbReference type="OrthoDB" id="263481at2759"/>
<evidence type="ECO:0000313" key="17">
    <source>
        <dbReference type="Proteomes" id="UP000597762"/>
    </source>
</evidence>
<feature type="transmembrane region" description="Helical" evidence="13">
    <location>
        <begin position="359"/>
        <end position="377"/>
    </location>
</feature>
<evidence type="ECO:0000256" key="7">
    <source>
        <dbReference type="ARBA" id="ARBA00022989"/>
    </source>
</evidence>
<keyword evidence="10" id="KW-1015">Disulfide bond</keyword>
<evidence type="ECO:0000256" key="3">
    <source>
        <dbReference type="ARBA" id="ARBA00022448"/>
    </source>
</evidence>
<evidence type="ECO:0000256" key="2">
    <source>
        <dbReference type="ARBA" id="ARBA00004651"/>
    </source>
</evidence>